<dbReference type="CDD" id="cd02440">
    <property type="entry name" value="AdoMet_MTases"/>
    <property type="match status" value="1"/>
</dbReference>
<evidence type="ECO:0000313" key="3">
    <source>
        <dbReference type="Proteomes" id="UP000240419"/>
    </source>
</evidence>
<dbReference type="SUPFAM" id="SSF53335">
    <property type="entry name" value="S-adenosyl-L-methionine-dependent methyltransferases"/>
    <property type="match status" value="1"/>
</dbReference>
<dbReference type="Pfam" id="PF08241">
    <property type="entry name" value="Methyltransf_11"/>
    <property type="match status" value="1"/>
</dbReference>
<dbReference type="Proteomes" id="UP000240419">
    <property type="component" value="Unassembled WGS sequence"/>
</dbReference>
<dbReference type="GO" id="GO:0032259">
    <property type="term" value="P:methylation"/>
    <property type="evidence" value="ECO:0007669"/>
    <property type="project" value="UniProtKB-KW"/>
</dbReference>
<evidence type="ECO:0000313" key="2">
    <source>
        <dbReference type="EMBL" id="PSJ99889.1"/>
    </source>
</evidence>
<comment type="caution">
    <text evidence="2">The sequence shown here is derived from an EMBL/GenBank/DDBJ whole genome shotgun (WGS) entry which is preliminary data.</text>
</comment>
<dbReference type="InterPro" id="IPR029063">
    <property type="entry name" value="SAM-dependent_MTases_sf"/>
</dbReference>
<proteinExistence type="predicted"/>
<dbReference type="EMBL" id="PXZM01000003">
    <property type="protein sequence ID" value="PSJ99889.1"/>
    <property type="molecule type" value="Genomic_DNA"/>
</dbReference>
<keyword evidence="2" id="KW-0489">Methyltransferase</keyword>
<accession>A0A2P7VKY7</accession>
<dbReference type="InterPro" id="IPR013216">
    <property type="entry name" value="Methyltransf_11"/>
</dbReference>
<keyword evidence="2" id="KW-0808">Transferase</keyword>
<dbReference type="AlphaFoldDB" id="A0A2P7VKY7"/>
<keyword evidence="3" id="KW-1185">Reference proteome</keyword>
<dbReference type="OrthoDB" id="43862at2"/>
<feature type="domain" description="Methyltransferase type 11" evidence="1">
    <location>
        <begin position="50"/>
        <end position="146"/>
    </location>
</feature>
<gene>
    <name evidence="2" type="ORF">C7R93_04260</name>
</gene>
<evidence type="ECO:0000259" key="1">
    <source>
        <dbReference type="Pfam" id="PF08241"/>
    </source>
</evidence>
<organism evidence="2 3">
    <name type="scientific">Brevibacillus fortis</name>
    <dbReference type="NCBI Taxonomy" id="2126352"/>
    <lineage>
        <taxon>Bacteria</taxon>
        <taxon>Bacillati</taxon>
        <taxon>Bacillota</taxon>
        <taxon>Bacilli</taxon>
        <taxon>Bacillales</taxon>
        <taxon>Paenibacillaceae</taxon>
        <taxon>Brevibacillus</taxon>
    </lineage>
</organism>
<reference evidence="2 3" key="1">
    <citation type="submission" date="2018-03" db="EMBL/GenBank/DDBJ databases">
        <title>Brevisbacillus phylogenomics.</title>
        <authorList>
            <person name="Dunlap C."/>
        </authorList>
    </citation>
    <scope>NUCLEOTIDE SEQUENCE [LARGE SCALE GENOMIC DNA]</scope>
    <source>
        <strain evidence="2 3">NRRL NRS-1210</strain>
    </source>
</reference>
<dbReference type="PANTHER" id="PTHR43591">
    <property type="entry name" value="METHYLTRANSFERASE"/>
    <property type="match status" value="1"/>
</dbReference>
<sequence length="270" mass="30290">MKNHEEIKQAVQAQFGKNAEQYVQSKTHAKGSDLELMVEWMQPSEKWRALDIATGGGHVARTLAPHVSLVVATDLTRPMLMAASAANDTALVKNVMYVQADAESLPFLDESFEIVTCRIAAHHFPDPAAFVYEVSRVLSPGGLFLFIDNVSPEESSLSAFINEVEKTRDPSHVRCLSVSEWRDLCEANGLAPQKQQQRKKKFEFLPWVQRTSESSEQEAAVEKMLLNATDEQKEYLGLTSKEGRVLTHQIDEWMVLCKKRGGNEEDDNKA</sequence>
<dbReference type="Gene3D" id="3.40.50.150">
    <property type="entry name" value="Vaccinia Virus protein VP39"/>
    <property type="match status" value="1"/>
</dbReference>
<protein>
    <submittedName>
        <fullName evidence="2">SAM-dependent methyltransferase</fullName>
    </submittedName>
</protein>
<dbReference type="RefSeq" id="WP_106837618.1">
    <property type="nucleotide sequence ID" value="NZ_JBCNIW010000016.1"/>
</dbReference>
<dbReference type="GO" id="GO:0008757">
    <property type="term" value="F:S-adenosylmethionine-dependent methyltransferase activity"/>
    <property type="evidence" value="ECO:0007669"/>
    <property type="project" value="InterPro"/>
</dbReference>
<name>A0A2P7VKY7_9BACL</name>